<dbReference type="AlphaFoldDB" id="A0A0B4EN86"/>
<keyword evidence="3" id="KW-1185">Reference proteome</keyword>
<protein>
    <submittedName>
        <fullName evidence="2">Uncharacterized protein</fullName>
    </submittedName>
</protein>
<name>A0A0B4EN86_METAF</name>
<accession>A0A0B4EN86</accession>
<feature type="non-terminal residue" evidence="2">
    <location>
        <position position="1"/>
    </location>
</feature>
<dbReference type="HOGENOM" id="CLU_057547_4_0_1"/>
<dbReference type="Proteomes" id="UP000031186">
    <property type="component" value="Unassembled WGS sequence"/>
</dbReference>
<evidence type="ECO:0000256" key="1">
    <source>
        <dbReference type="SAM" id="MobiDB-lite"/>
    </source>
</evidence>
<sequence length="306" mass="33572">MPKTTKAWIFTKSLEWRPNEQLQLGQILSDARSPSSAKIPEGPPPIPSSYKTSSSKAKGVTLTNEQNLAASFGFWGEVVGIPVGVSANALKNRQSKLAWKFDELRGETTVFGLKYINSVLGNEDVLNYIKSKYFSSGPFAPRLYIVTGIRVAIGARLESQEDNTIMSAKVAASSDGSQGGVPVRGGTKLEITAEDSRRTTFEDATDFVFAYKCNRINYGRTVRQEEYTKGDLQSHDDVALTSAGTPRQAFENITYTASRISPMDEAEFGVELKEGEEGIFCAEPDGEDVVVKYLTEEGFEFKNSPD</sequence>
<dbReference type="VEuPathDB" id="FungiDB:MAN_07716"/>
<dbReference type="EMBL" id="AZNF01000010">
    <property type="protein sequence ID" value="KID63515.1"/>
    <property type="molecule type" value="Genomic_DNA"/>
</dbReference>
<feature type="region of interest" description="Disordered" evidence="1">
    <location>
        <begin position="32"/>
        <end position="54"/>
    </location>
</feature>
<evidence type="ECO:0000313" key="2">
    <source>
        <dbReference type="EMBL" id="KID63515.1"/>
    </source>
</evidence>
<comment type="caution">
    <text evidence="2">The sequence shown here is derived from an EMBL/GenBank/DDBJ whole genome shotgun (WGS) entry which is preliminary data.</text>
</comment>
<proteinExistence type="predicted"/>
<organism evidence="2 3">
    <name type="scientific">Metarhizium anisopliae (strain ARSEF 549)</name>
    <dbReference type="NCBI Taxonomy" id="3151832"/>
    <lineage>
        <taxon>Eukaryota</taxon>
        <taxon>Fungi</taxon>
        <taxon>Dikarya</taxon>
        <taxon>Ascomycota</taxon>
        <taxon>Pezizomycotina</taxon>
        <taxon>Sordariomycetes</taxon>
        <taxon>Hypocreomycetidae</taxon>
        <taxon>Hypocreales</taxon>
        <taxon>Clavicipitaceae</taxon>
        <taxon>Metarhizium</taxon>
    </lineage>
</organism>
<gene>
    <name evidence="2" type="ORF">MAN_07716</name>
</gene>
<reference evidence="2 3" key="1">
    <citation type="journal article" date="2014" name="Proc. Natl. Acad. Sci. U.S.A.">
        <title>Trajectory and genomic determinants of fungal-pathogen speciation and host adaptation.</title>
        <authorList>
            <person name="Hu X."/>
            <person name="Xiao G."/>
            <person name="Zheng P."/>
            <person name="Shang Y."/>
            <person name="Su Y."/>
            <person name="Zhang X."/>
            <person name="Liu X."/>
            <person name="Zhan S."/>
            <person name="St Leger R.J."/>
            <person name="Wang C."/>
        </authorList>
    </citation>
    <scope>NUCLEOTIDE SEQUENCE [LARGE SCALE GENOMIC DNA]</scope>
    <source>
        <strain evidence="2 3">ARSEF 549</strain>
    </source>
</reference>
<evidence type="ECO:0000313" key="3">
    <source>
        <dbReference type="Proteomes" id="UP000031186"/>
    </source>
</evidence>